<evidence type="ECO:0000256" key="1">
    <source>
        <dbReference type="ARBA" id="ARBA00022658"/>
    </source>
</evidence>
<dbReference type="InterPro" id="IPR029071">
    <property type="entry name" value="Ubiquitin-like_domsf"/>
</dbReference>
<dbReference type="SMART" id="SM00314">
    <property type="entry name" value="RA"/>
    <property type="match status" value="1"/>
</dbReference>
<dbReference type="InterPro" id="IPR023578">
    <property type="entry name" value="Ras_GEF_dom_sf"/>
</dbReference>
<dbReference type="InterPro" id="IPR008937">
    <property type="entry name" value="Ras-like_GEF"/>
</dbReference>
<dbReference type="GO" id="GO:0007265">
    <property type="term" value="P:Ras protein signal transduction"/>
    <property type="evidence" value="ECO:0007669"/>
    <property type="project" value="TreeGrafter"/>
</dbReference>
<dbReference type="SUPFAM" id="SSF54236">
    <property type="entry name" value="Ubiquitin-like"/>
    <property type="match status" value="1"/>
</dbReference>
<dbReference type="GO" id="GO:0005886">
    <property type="term" value="C:plasma membrane"/>
    <property type="evidence" value="ECO:0007669"/>
    <property type="project" value="TreeGrafter"/>
</dbReference>
<dbReference type="WBParaSite" id="SMUV_0001073501-mRNA-1">
    <property type="protein sequence ID" value="SMUV_0001073501-mRNA-1"/>
    <property type="gene ID" value="SMUV_0001073501"/>
</dbReference>
<evidence type="ECO:0000256" key="2">
    <source>
        <dbReference type="PROSITE-ProRule" id="PRU00168"/>
    </source>
</evidence>
<name>A0A0N5B0D4_9BILA</name>
<dbReference type="InterPro" id="IPR036964">
    <property type="entry name" value="RASGEF_cat_dom_sf"/>
</dbReference>
<evidence type="ECO:0000313" key="8">
    <source>
        <dbReference type="WBParaSite" id="SMUV_0001073501-mRNA-1"/>
    </source>
</evidence>
<dbReference type="PANTHER" id="PTHR23113:SF312">
    <property type="entry name" value="RAL GUANINE NUCLEOTIDE DISSOCIATION STIMULATOR-LIKE, ISOFORM E"/>
    <property type="match status" value="1"/>
</dbReference>
<dbReference type="PROSITE" id="PS50009">
    <property type="entry name" value="RASGEF_CAT"/>
    <property type="match status" value="1"/>
</dbReference>
<dbReference type="Gene3D" id="3.10.20.90">
    <property type="entry name" value="Phosphatidylinositol 3-kinase Catalytic Subunit, Chain A, domain 1"/>
    <property type="match status" value="1"/>
</dbReference>
<feature type="domain" description="N-terminal Ras-GEF" evidence="6">
    <location>
        <begin position="34"/>
        <end position="162"/>
    </location>
</feature>
<dbReference type="CDD" id="cd06224">
    <property type="entry name" value="REM"/>
    <property type="match status" value="1"/>
</dbReference>
<evidence type="ECO:0000313" key="7">
    <source>
        <dbReference type="Proteomes" id="UP000046393"/>
    </source>
</evidence>
<dbReference type="Pfam" id="PF00617">
    <property type="entry name" value="RasGEF"/>
    <property type="match status" value="1"/>
</dbReference>
<feature type="domain" description="Ras-associating" evidence="5">
    <location>
        <begin position="618"/>
        <end position="711"/>
    </location>
</feature>
<dbReference type="InterPro" id="IPR000159">
    <property type="entry name" value="RA_dom"/>
</dbReference>
<dbReference type="Proteomes" id="UP000046393">
    <property type="component" value="Unplaced"/>
</dbReference>
<dbReference type="PROSITE" id="PS50200">
    <property type="entry name" value="RA"/>
    <property type="match status" value="1"/>
</dbReference>
<dbReference type="PANTHER" id="PTHR23113">
    <property type="entry name" value="GUANINE NUCLEOTIDE EXCHANGE FACTOR"/>
    <property type="match status" value="1"/>
</dbReference>
<dbReference type="PROSITE" id="PS00720">
    <property type="entry name" value="RASGEF"/>
    <property type="match status" value="1"/>
</dbReference>
<dbReference type="Gene3D" id="1.10.840.10">
    <property type="entry name" value="Ras guanine-nucleotide exchange factors catalytic domain"/>
    <property type="match status" value="1"/>
</dbReference>
<evidence type="ECO:0000259" key="6">
    <source>
        <dbReference type="PROSITE" id="PS50212"/>
    </source>
</evidence>
<feature type="compositionally biased region" description="Polar residues" evidence="3">
    <location>
        <begin position="573"/>
        <end position="594"/>
    </location>
</feature>
<accession>A0A0N5B0D4</accession>
<dbReference type="Pfam" id="PF00788">
    <property type="entry name" value="RA"/>
    <property type="match status" value="1"/>
</dbReference>
<evidence type="ECO:0000256" key="3">
    <source>
        <dbReference type="SAM" id="MobiDB-lite"/>
    </source>
</evidence>
<dbReference type="InterPro" id="IPR001895">
    <property type="entry name" value="RASGEF_cat_dom"/>
</dbReference>
<dbReference type="InterPro" id="IPR000651">
    <property type="entry name" value="Ras-like_Gua-exchang_fac_N"/>
</dbReference>
<dbReference type="InterPro" id="IPR019804">
    <property type="entry name" value="Ras_G-nucl-exch_fac_CS"/>
</dbReference>
<feature type="region of interest" description="Disordered" evidence="3">
    <location>
        <begin position="568"/>
        <end position="594"/>
    </location>
</feature>
<dbReference type="SMART" id="SM00229">
    <property type="entry name" value="RasGEFN"/>
    <property type="match status" value="1"/>
</dbReference>
<evidence type="ECO:0000259" key="5">
    <source>
        <dbReference type="PROSITE" id="PS50200"/>
    </source>
</evidence>
<dbReference type="Pfam" id="PF00618">
    <property type="entry name" value="RasGEF_N"/>
    <property type="match status" value="1"/>
</dbReference>
<dbReference type="AlphaFoldDB" id="A0A0N5B0D4"/>
<evidence type="ECO:0000259" key="4">
    <source>
        <dbReference type="PROSITE" id="PS50009"/>
    </source>
</evidence>
<proteinExistence type="predicted"/>
<feature type="domain" description="Ras-GEF" evidence="4">
    <location>
        <begin position="205"/>
        <end position="465"/>
    </location>
</feature>
<dbReference type="SMART" id="SM00147">
    <property type="entry name" value="RasGEF"/>
    <property type="match status" value="1"/>
</dbReference>
<keyword evidence="7" id="KW-1185">Reference proteome</keyword>
<organism evidence="7 8">
    <name type="scientific">Syphacia muris</name>
    <dbReference type="NCBI Taxonomy" id="451379"/>
    <lineage>
        <taxon>Eukaryota</taxon>
        <taxon>Metazoa</taxon>
        <taxon>Ecdysozoa</taxon>
        <taxon>Nematoda</taxon>
        <taxon>Chromadorea</taxon>
        <taxon>Rhabditida</taxon>
        <taxon>Spirurina</taxon>
        <taxon>Oxyuridomorpha</taxon>
        <taxon>Oxyuroidea</taxon>
        <taxon>Oxyuridae</taxon>
        <taxon>Syphacia</taxon>
    </lineage>
</organism>
<reference evidence="8" key="1">
    <citation type="submission" date="2017-02" db="UniProtKB">
        <authorList>
            <consortium name="WormBaseParasite"/>
        </authorList>
    </citation>
    <scope>IDENTIFICATION</scope>
</reference>
<dbReference type="SUPFAM" id="SSF48366">
    <property type="entry name" value="Ras GEF"/>
    <property type="match status" value="1"/>
</dbReference>
<dbReference type="STRING" id="451379.A0A0N5B0D4"/>
<dbReference type="GO" id="GO:0005085">
    <property type="term" value="F:guanyl-nucleotide exchange factor activity"/>
    <property type="evidence" value="ECO:0007669"/>
    <property type="project" value="UniProtKB-KW"/>
</dbReference>
<sequence length="744" mass="83871">LQKCGFGGGSDSRVNSQVVAADASTDRLQWETIKERVIRSGTVQKLVECLIGSDNIMDSRHFNVFFATYRAFTNSGTVLELLLHRYEQLDIRINAARNGSGSADLQQSSIRSIILCWLDMYPEDFYEPSSNFEMLSHLLDFSRCHKLTDLKIKVQNLRDVYKRVAVQGGLAAQLPSMSQQIFTHGYNATNSMHQRTMMFDVGKENCVQIAEQLTYWDAELFKELLPQQCQGCVWSRRHKKGPETVYSVRATIDQFNAVAQRVMTSIVLPDCRPEFRAKIIAKWIDIARELRALKNFSSLKAVLSSLQSEPVHRWSLILPPGIFRSLSQFHELTSIFDPDDDGEQSRARQILDEEGTAKSSPLRRPQLIQNCRRTKSDVNLAESQGTVPYLGSFLTDLSMIDQASPDFTDDGLINFEKRRKEFDVIAKIRLFQSASRAYNIPMDVAFCSWFQFLPALDENQWLEICLLFHLNYGIISMIRCISYRNTTFSRIFSGNNCDDTSNATCSGGQLSNDSGIVTEDSWISDGRLSPFGIHASRSFTAPSTPASSQAHYFNDSWSSEFNPSTVFMHRRSPSGSSNKQRNDSFVRNSTNECPGSNSLSAASCTSTQSCSNNVQTPAFTLARVALDDSLQTETAATNYKCIKIENDDRMNVLIDKVLEKHLLTGDSSEYCLVQLLRDGEFQLPDKCNPYYAVAPDPSSPILSFVLRRKCDSENRPSTTSIAPSAKKLNRMKRSNLLRWSSGYL</sequence>
<dbReference type="Gene3D" id="1.20.870.10">
    <property type="entry name" value="Son of sevenless (SoS) protein Chain: S domain 1"/>
    <property type="match status" value="1"/>
</dbReference>
<protein>
    <submittedName>
        <fullName evidence="8">Ral guanine nucleotide dissociation stimulator-like 1</fullName>
    </submittedName>
</protein>
<dbReference type="CDD" id="cd00155">
    <property type="entry name" value="RasGEF"/>
    <property type="match status" value="1"/>
</dbReference>
<dbReference type="PROSITE" id="PS50212">
    <property type="entry name" value="RASGEF_NTER"/>
    <property type="match status" value="1"/>
</dbReference>
<keyword evidence="1 2" id="KW-0344">Guanine-nucleotide releasing factor</keyword>